<comment type="caution">
    <text evidence="1">The sequence shown here is derived from an EMBL/GenBank/DDBJ whole genome shotgun (WGS) entry which is preliminary data.</text>
</comment>
<accession>A0A8H7TAZ7</accession>
<reference evidence="1" key="1">
    <citation type="submission" date="2021-02" db="EMBL/GenBank/DDBJ databases">
        <title>Genome sequence Cadophora malorum strain M34.</title>
        <authorList>
            <person name="Stefanovic E."/>
            <person name="Vu D."/>
            <person name="Scully C."/>
            <person name="Dijksterhuis J."/>
            <person name="Roader J."/>
            <person name="Houbraken J."/>
        </authorList>
    </citation>
    <scope>NUCLEOTIDE SEQUENCE</scope>
    <source>
        <strain evidence="1">M34</strain>
    </source>
</reference>
<dbReference type="PANTHER" id="PTHR10622:SF10">
    <property type="entry name" value="HET DOMAIN-CONTAINING PROTEIN"/>
    <property type="match status" value="1"/>
</dbReference>
<dbReference type="PANTHER" id="PTHR10622">
    <property type="entry name" value="HET DOMAIN-CONTAINING PROTEIN"/>
    <property type="match status" value="1"/>
</dbReference>
<protein>
    <recommendedName>
        <fullName evidence="3">Heterokaryon incompatibility domain-containing protein</fullName>
    </recommendedName>
</protein>
<dbReference type="OrthoDB" id="3551669at2759"/>
<dbReference type="Proteomes" id="UP000664132">
    <property type="component" value="Unassembled WGS sequence"/>
</dbReference>
<keyword evidence="2" id="KW-1185">Reference proteome</keyword>
<dbReference type="AlphaFoldDB" id="A0A8H7TAZ7"/>
<proteinExistence type="predicted"/>
<evidence type="ECO:0008006" key="3">
    <source>
        <dbReference type="Google" id="ProtNLM"/>
    </source>
</evidence>
<dbReference type="EMBL" id="JAFJYH010000219">
    <property type="protein sequence ID" value="KAG4415536.1"/>
    <property type="molecule type" value="Genomic_DNA"/>
</dbReference>
<evidence type="ECO:0000313" key="2">
    <source>
        <dbReference type="Proteomes" id="UP000664132"/>
    </source>
</evidence>
<organism evidence="1 2">
    <name type="scientific">Cadophora malorum</name>
    <dbReference type="NCBI Taxonomy" id="108018"/>
    <lineage>
        <taxon>Eukaryota</taxon>
        <taxon>Fungi</taxon>
        <taxon>Dikarya</taxon>
        <taxon>Ascomycota</taxon>
        <taxon>Pezizomycotina</taxon>
        <taxon>Leotiomycetes</taxon>
        <taxon>Helotiales</taxon>
        <taxon>Ploettnerulaceae</taxon>
        <taxon>Cadophora</taxon>
    </lineage>
</organism>
<name>A0A8H7TAZ7_9HELO</name>
<sequence length="215" mass="24284">MATTRKWLVMAIYCSAESKRSVTACNTFGWTPAVSTSPAALSSSYQLDRWYQGATNCYVYLPDVSQPHTDSADGSHEHWELIFRKSEWFTRGWTLQELIAPASVDFFCKEGELLASKAFLVRHICEVPGIPAKALRGSPLSNFSVTEQLSWAASRETFRQEDKVYSLLGIFGIYLPPIYGEGEENAFKRLKKKIQKSPTKEKQNILDPQTQSCIQ</sequence>
<evidence type="ECO:0000313" key="1">
    <source>
        <dbReference type="EMBL" id="KAG4415536.1"/>
    </source>
</evidence>
<gene>
    <name evidence="1" type="ORF">IFR04_011348</name>
</gene>